<feature type="transmembrane region" description="Helical" evidence="5">
    <location>
        <begin position="84"/>
        <end position="103"/>
    </location>
</feature>
<evidence type="ECO:0000313" key="8">
    <source>
        <dbReference type="Proteomes" id="UP000830835"/>
    </source>
</evidence>
<dbReference type="RefSeq" id="WP_244352668.1">
    <property type="nucleotide sequence ID" value="NZ_JAFIRA010000054.1"/>
</dbReference>
<protein>
    <recommendedName>
        <fullName evidence="6">Yip1 domain-containing protein</fullName>
    </recommendedName>
</protein>
<proteinExistence type="predicted"/>
<comment type="subcellular location">
    <subcellularLocation>
        <location evidence="1">Membrane</location>
        <topology evidence="1">Multi-pass membrane protein</topology>
    </subcellularLocation>
</comment>
<evidence type="ECO:0000256" key="4">
    <source>
        <dbReference type="ARBA" id="ARBA00023136"/>
    </source>
</evidence>
<feature type="transmembrane region" description="Helical" evidence="5">
    <location>
        <begin position="148"/>
        <end position="173"/>
    </location>
</feature>
<keyword evidence="3 5" id="KW-1133">Transmembrane helix</keyword>
<evidence type="ECO:0000256" key="3">
    <source>
        <dbReference type="ARBA" id="ARBA00022989"/>
    </source>
</evidence>
<dbReference type="Pfam" id="PF04893">
    <property type="entry name" value="Yip1"/>
    <property type="match status" value="1"/>
</dbReference>
<name>A0ABT0CER0_THEVL</name>
<feature type="transmembrane region" description="Helical" evidence="5">
    <location>
        <begin position="110"/>
        <end position="128"/>
    </location>
</feature>
<dbReference type="Proteomes" id="UP000830835">
    <property type="component" value="Unassembled WGS sequence"/>
</dbReference>
<feature type="transmembrane region" description="Helical" evidence="5">
    <location>
        <begin position="57"/>
        <end position="78"/>
    </location>
</feature>
<organism evidence="7 8">
    <name type="scientific">Thermostichus vulcanus str. 'Rupite'</name>
    <dbReference type="NCBI Taxonomy" id="2813851"/>
    <lineage>
        <taxon>Bacteria</taxon>
        <taxon>Bacillati</taxon>
        <taxon>Cyanobacteriota</taxon>
        <taxon>Cyanophyceae</taxon>
        <taxon>Thermostichales</taxon>
        <taxon>Thermostichaceae</taxon>
        <taxon>Thermostichus</taxon>
    </lineage>
</organism>
<dbReference type="InterPro" id="IPR006977">
    <property type="entry name" value="Yip1_dom"/>
</dbReference>
<keyword evidence="2 5" id="KW-0812">Transmembrane</keyword>
<evidence type="ECO:0000256" key="2">
    <source>
        <dbReference type="ARBA" id="ARBA00022692"/>
    </source>
</evidence>
<accession>A0ABT0CER0</accession>
<evidence type="ECO:0000256" key="1">
    <source>
        <dbReference type="ARBA" id="ARBA00004141"/>
    </source>
</evidence>
<evidence type="ECO:0000256" key="5">
    <source>
        <dbReference type="SAM" id="Phobius"/>
    </source>
</evidence>
<keyword evidence="4 5" id="KW-0472">Membrane</keyword>
<keyword evidence="8" id="KW-1185">Reference proteome</keyword>
<dbReference type="EMBL" id="JAFIRA010000054">
    <property type="protein sequence ID" value="MCJ2544277.1"/>
    <property type="molecule type" value="Genomic_DNA"/>
</dbReference>
<sequence length="174" mass="18578">MLDSLLDNIYGAWFMPERTFRALREQPVLWQAFVVVGLLNSLDAVRRTGASLPGMILAVLMGALGWVTLTALLQLLAFCFGRSAPSFAALLCLTGFAGLPWLLLGPAQSLGGVAGSLLGLVALLWFVVWQVRAAAVALDLEWWRLVGLIPLTFLGGILALSWLTSGIVALASLS</sequence>
<feature type="domain" description="Yip1" evidence="6">
    <location>
        <begin position="11"/>
        <end position="162"/>
    </location>
</feature>
<evidence type="ECO:0000259" key="6">
    <source>
        <dbReference type="Pfam" id="PF04893"/>
    </source>
</evidence>
<reference evidence="7" key="1">
    <citation type="submission" date="2021-02" db="EMBL/GenBank/DDBJ databases">
        <title>The CRISPR/cas machinery reduction and long-range gene transfer in the hot spring cyanobacterium Synechococcus.</title>
        <authorList>
            <person name="Dvorak P."/>
            <person name="Jahodarova E."/>
            <person name="Hasler P."/>
            <person name="Poulickova A."/>
        </authorList>
    </citation>
    <scope>NUCLEOTIDE SEQUENCE</scope>
    <source>
        <strain evidence="7">Rupite</strain>
    </source>
</reference>
<evidence type="ECO:0000313" key="7">
    <source>
        <dbReference type="EMBL" id="MCJ2544277.1"/>
    </source>
</evidence>
<gene>
    <name evidence="7" type="ORF">JX360_15420</name>
</gene>
<comment type="caution">
    <text evidence="7">The sequence shown here is derived from an EMBL/GenBank/DDBJ whole genome shotgun (WGS) entry which is preliminary data.</text>
</comment>